<gene>
    <name evidence="5" type="ORF">N788_12755</name>
</gene>
<evidence type="ECO:0000256" key="2">
    <source>
        <dbReference type="ARBA" id="ARBA00023015"/>
    </source>
</evidence>
<proteinExistence type="inferred from homology"/>
<keyword evidence="3" id="KW-0238">DNA-binding</keyword>
<evidence type="ECO:0000313" key="6">
    <source>
        <dbReference type="Proteomes" id="UP000029085"/>
    </source>
</evidence>
<reference evidence="5 6" key="2">
    <citation type="journal article" date="2015" name="Stand. Genomic Sci.">
        <title>High quality draft genomic sequence of Arenimonas donghaensis DSM 18148(T).</title>
        <authorList>
            <person name="Chen F."/>
            <person name="Wang H."/>
            <person name="Cao Y."/>
            <person name="Li X."/>
            <person name="Wang G."/>
        </authorList>
    </citation>
    <scope>NUCLEOTIDE SEQUENCE [LARGE SCALE GENOMIC DNA]</scope>
    <source>
        <strain evidence="5 6">HO3-R19</strain>
    </source>
</reference>
<name>A0A087MHZ4_9GAMM</name>
<dbReference type="PATRIC" id="fig|1121014.3.peg.1617"/>
<dbReference type="SUPFAM" id="SSF46785">
    <property type="entry name" value="Winged helix' DNA-binding domain"/>
    <property type="match status" value="1"/>
</dbReference>
<dbReference type="EMBL" id="AVCJ01000014">
    <property type="protein sequence ID" value="KFL36497.1"/>
    <property type="molecule type" value="Genomic_DNA"/>
</dbReference>
<accession>A0A087MHZ4</accession>
<dbReference type="Proteomes" id="UP000029085">
    <property type="component" value="Unassembled WGS sequence"/>
</dbReference>
<evidence type="ECO:0000256" key="4">
    <source>
        <dbReference type="ARBA" id="ARBA00023163"/>
    </source>
</evidence>
<keyword evidence="4" id="KW-0804">Transcription</keyword>
<protein>
    <submittedName>
        <fullName evidence="5">Uncharacterized protein</fullName>
    </submittedName>
</protein>
<comment type="caution">
    <text evidence="5">The sequence shown here is derived from an EMBL/GenBank/DDBJ whole genome shotgun (WGS) entry which is preliminary data.</text>
</comment>
<keyword evidence="6" id="KW-1185">Reference proteome</keyword>
<dbReference type="Gene3D" id="1.10.4040.10">
    <property type="entry name" value="Penicillinase repressor domain"/>
    <property type="match status" value="1"/>
</dbReference>
<reference evidence="6" key="1">
    <citation type="submission" date="2013-08" db="EMBL/GenBank/DDBJ databases">
        <title>Genome sequencing of Arenimonas donghaensis.</title>
        <authorList>
            <person name="Chen F."/>
            <person name="Wang G."/>
        </authorList>
    </citation>
    <scope>NUCLEOTIDE SEQUENCE [LARGE SCALE GENOMIC DNA]</scope>
    <source>
        <strain evidence="6">HO3-R19</strain>
    </source>
</reference>
<sequence>MAGISISEAESEVMKALWAAGEATAEDLIAAVAGPQGWAEATVRTLINRLLTKGALSAEREGRRYRYRPVLSHEQWLAEQSKGVLDRLFGGRVAPLVAHFGEQGKLTRRDIEELRKLIEDFDDGR</sequence>
<keyword evidence="2" id="KW-0805">Transcription regulation</keyword>
<dbReference type="InterPro" id="IPR036390">
    <property type="entry name" value="WH_DNA-bd_sf"/>
</dbReference>
<dbReference type="STRING" id="1121014.N788_12755"/>
<dbReference type="InterPro" id="IPR036388">
    <property type="entry name" value="WH-like_DNA-bd_sf"/>
</dbReference>
<dbReference type="GO" id="GO:0003677">
    <property type="term" value="F:DNA binding"/>
    <property type="evidence" value="ECO:0007669"/>
    <property type="project" value="UniProtKB-KW"/>
</dbReference>
<evidence type="ECO:0000256" key="3">
    <source>
        <dbReference type="ARBA" id="ARBA00023125"/>
    </source>
</evidence>
<organism evidence="5 6">
    <name type="scientific">Arenimonas donghaensis DSM 18148 = HO3-R19</name>
    <dbReference type="NCBI Taxonomy" id="1121014"/>
    <lineage>
        <taxon>Bacteria</taxon>
        <taxon>Pseudomonadati</taxon>
        <taxon>Pseudomonadota</taxon>
        <taxon>Gammaproteobacteria</taxon>
        <taxon>Lysobacterales</taxon>
        <taxon>Lysobacteraceae</taxon>
        <taxon>Arenimonas</taxon>
    </lineage>
</organism>
<dbReference type="Gene3D" id="1.10.10.10">
    <property type="entry name" value="Winged helix-like DNA-binding domain superfamily/Winged helix DNA-binding domain"/>
    <property type="match status" value="1"/>
</dbReference>
<dbReference type="AlphaFoldDB" id="A0A087MHZ4"/>
<comment type="similarity">
    <text evidence="1">Belongs to the BlaI transcriptional regulatory family.</text>
</comment>
<evidence type="ECO:0000313" key="5">
    <source>
        <dbReference type="EMBL" id="KFL36497.1"/>
    </source>
</evidence>
<dbReference type="PIRSF" id="PIRSF019455">
    <property type="entry name" value="CopR_AtkY"/>
    <property type="match status" value="1"/>
</dbReference>
<dbReference type="GO" id="GO:0045892">
    <property type="term" value="P:negative regulation of DNA-templated transcription"/>
    <property type="evidence" value="ECO:0007669"/>
    <property type="project" value="InterPro"/>
</dbReference>
<dbReference type="Pfam" id="PF03965">
    <property type="entry name" value="Penicillinase_R"/>
    <property type="match status" value="1"/>
</dbReference>
<dbReference type="InterPro" id="IPR005650">
    <property type="entry name" value="BlaI_family"/>
</dbReference>
<evidence type="ECO:0000256" key="1">
    <source>
        <dbReference type="ARBA" id="ARBA00011046"/>
    </source>
</evidence>